<organism evidence="1 2">
    <name type="scientific">Yersinia rohdei</name>
    <dbReference type="NCBI Taxonomy" id="29485"/>
    <lineage>
        <taxon>Bacteria</taxon>
        <taxon>Pseudomonadati</taxon>
        <taxon>Pseudomonadota</taxon>
        <taxon>Gammaproteobacteria</taxon>
        <taxon>Enterobacterales</taxon>
        <taxon>Yersiniaceae</taxon>
        <taxon>Yersinia</taxon>
    </lineage>
</organism>
<dbReference type="EMBL" id="CP009787">
    <property type="protein sequence ID" value="AJJ09092.1"/>
    <property type="molecule type" value="Genomic_DNA"/>
</dbReference>
<reference evidence="1 2" key="1">
    <citation type="journal article" date="2015" name="Genome Announc.">
        <title>Thirty-Two Complete Genome Assemblies of Nine Yersinia Species, Including Y. pestis, Y. pseudotuberculosis, and Y. enterocolitica.</title>
        <authorList>
            <person name="Johnson S.L."/>
            <person name="Daligault H.E."/>
            <person name="Davenport K.W."/>
            <person name="Jaissle J."/>
            <person name="Frey K.G."/>
            <person name="Ladner J.T."/>
            <person name="Broomall S.M."/>
            <person name="Bishop-Lilly K.A."/>
            <person name="Bruce D.C."/>
            <person name="Coyne S.R."/>
            <person name="Gibbons H.S."/>
            <person name="Lo C.C."/>
            <person name="Munk A.C."/>
            <person name="Rosenzweig C.N."/>
            <person name="Koroleva G.I."/>
            <person name="Palacios G.F."/>
            <person name="Redden C.L."/>
            <person name="Xu Y."/>
            <person name="Minogue T.D."/>
            <person name="Chain P.S."/>
        </authorList>
    </citation>
    <scope>NUCLEOTIDE SEQUENCE [LARGE SCALE GENOMIC DNA]</scope>
    <source>
        <strain evidence="1 2">YRA</strain>
    </source>
</reference>
<sequence>MFNNTIGAIVAAPPEQPLHEKIIYWGTSSAGDDRRFPTESDIRLRGCSEVPMPLSVFVNAVRNAVQRVWIVDEYFFTSGSNNIKTTNHISDICKWFHKDLKATDIRILTGSHDEVSVDELSLVRMQADDINRSQPKRQTVCTIAIKTNLTSGKFSYIHDRFAVIDNELWHFGGTVGGYQKKVSAVSRGWCARETGAIEFFELAWERA</sequence>
<evidence type="ECO:0008006" key="3">
    <source>
        <dbReference type="Google" id="ProtNLM"/>
    </source>
</evidence>
<dbReference type="SUPFAM" id="SSF56024">
    <property type="entry name" value="Phospholipase D/nuclease"/>
    <property type="match status" value="1"/>
</dbReference>
<keyword evidence="2" id="KW-1185">Reference proteome</keyword>
<name>A0ABM5S7B8_YERRO</name>
<proteinExistence type="predicted"/>
<accession>A0ABM5S7B8</accession>
<evidence type="ECO:0000313" key="2">
    <source>
        <dbReference type="Proteomes" id="UP000031914"/>
    </source>
</evidence>
<gene>
    <name evidence="1" type="ORF">CH64_1547</name>
</gene>
<dbReference type="Proteomes" id="UP000031914">
    <property type="component" value="Chromosome"/>
</dbReference>
<protein>
    <recommendedName>
        <fullName evidence="3">Heterokaryon incompatibility domain-containing protein</fullName>
    </recommendedName>
</protein>
<dbReference type="RefSeq" id="WP_032816423.1">
    <property type="nucleotide sequence ID" value="NZ_CP009787.1"/>
</dbReference>
<dbReference type="GeneID" id="45566862"/>
<evidence type="ECO:0000313" key="1">
    <source>
        <dbReference type="EMBL" id="AJJ09092.1"/>
    </source>
</evidence>